<dbReference type="EMBL" id="NULI01000019">
    <property type="protein sequence ID" value="PGS83332.1"/>
    <property type="molecule type" value="Genomic_DNA"/>
</dbReference>
<evidence type="ECO:0000313" key="2">
    <source>
        <dbReference type="Proteomes" id="UP000224203"/>
    </source>
</evidence>
<name>A0A9X7CSH8_BACCE</name>
<gene>
    <name evidence="1" type="ORF">COC69_02385</name>
</gene>
<dbReference type="RefSeq" id="WP_098782233.1">
    <property type="nucleotide sequence ID" value="NZ_NULI01000019.1"/>
</dbReference>
<dbReference type="AlphaFoldDB" id="A0A9X7CSH8"/>
<sequence>MDWIKFGTLVISFFTLLLSIYSARTLNQNKEKDRKVTVSLPEKRRMQKDLMDHITKVLDLGRKCFEETDENEKKKIKFELLNHKVYIWINLNEENSFAKELRSHSTEYIFWCASFLDSPNEKEKFNFRTDSYKNQRSIMGVIEKYYKEENRLIDDELM</sequence>
<organism evidence="1 2">
    <name type="scientific">Bacillus cereus</name>
    <dbReference type="NCBI Taxonomy" id="1396"/>
    <lineage>
        <taxon>Bacteria</taxon>
        <taxon>Bacillati</taxon>
        <taxon>Bacillota</taxon>
        <taxon>Bacilli</taxon>
        <taxon>Bacillales</taxon>
        <taxon>Bacillaceae</taxon>
        <taxon>Bacillus</taxon>
        <taxon>Bacillus cereus group</taxon>
    </lineage>
</organism>
<proteinExistence type="predicted"/>
<evidence type="ECO:0000313" key="1">
    <source>
        <dbReference type="EMBL" id="PGS83332.1"/>
    </source>
</evidence>
<reference evidence="1 2" key="1">
    <citation type="submission" date="2017-09" db="EMBL/GenBank/DDBJ databases">
        <title>Large-scale bioinformatics analysis of Bacillus genomes uncovers conserved roles of natural products in bacterial physiology.</title>
        <authorList>
            <consortium name="Agbiome Team Llc"/>
            <person name="Bleich R.M."/>
            <person name="Grubbs K.J."/>
            <person name="Santa Maria K.C."/>
            <person name="Allen S.E."/>
            <person name="Farag S."/>
            <person name="Shank E.A."/>
            <person name="Bowers A."/>
        </authorList>
    </citation>
    <scope>NUCLEOTIDE SEQUENCE [LARGE SCALE GENOMIC DNA]</scope>
    <source>
        <strain evidence="1 2">AFS041711</strain>
    </source>
</reference>
<dbReference type="Proteomes" id="UP000224203">
    <property type="component" value="Unassembled WGS sequence"/>
</dbReference>
<protein>
    <submittedName>
        <fullName evidence="1">Uncharacterized protein</fullName>
    </submittedName>
</protein>
<comment type="caution">
    <text evidence="1">The sequence shown here is derived from an EMBL/GenBank/DDBJ whole genome shotgun (WGS) entry which is preliminary data.</text>
</comment>
<accession>A0A9X7CSH8</accession>